<dbReference type="AlphaFoldDB" id="A0A9P3G3S5"/>
<sequence length="82" mass="8706">MQTQNLVCEGGPTPPPDFESANTLNRTETTSSPDGCGKASNNAISPAISKAEFQSKHMKDVPSLARFLALSTLNINSTSPRK</sequence>
<accession>A0A9P3G3S5</accession>
<organism evidence="2 3">
    <name type="scientific">Phanerochaete sordida</name>
    <dbReference type="NCBI Taxonomy" id="48140"/>
    <lineage>
        <taxon>Eukaryota</taxon>
        <taxon>Fungi</taxon>
        <taxon>Dikarya</taxon>
        <taxon>Basidiomycota</taxon>
        <taxon>Agaricomycotina</taxon>
        <taxon>Agaricomycetes</taxon>
        <taxon>Polyporales</taxon>
        <taxon>Phanerochaetaceae</taxon>
        <taxon>Phanerochaete</taxon>
    </lineage>
</organism>
<comment type="caution">
    <text evidence="2">The sequence shown here is derived from an EMBL/GenBank/DDBJ whole genome shotgun (WGS) entry which is preliminary data.</text>
</comment>
<name>A0A9P3G3S5_9APHY</name>
<feature type="region of interest" description="Disordered" evidence="1">
    <location>
        <begin position="1"/>
        <end position="40"/>
    </location>
</feature>
<evidence type="ECO:0000256" key="1">
    <source>
        <dbReference type="SAM" id="MobiDB-lite"/>
    </source>
</evidence>
<proteinExistence type="predicted"/>
<gene>
    <name evidence="2" type="ORF">PsYK624_046760</name>
</gene>
<dbReference type="EMBL" id="BPQB01000010">
    <property type="protein sequence ID" value="GJE88593.1"/>
    <property type="molecule type" value="Genomic_DNA"/>
</dbReference>
<feature type="compositionally biased region" description="Polar residues" evidence="1">
    <location>
        <begin position="20"/>
        <end position="40"/>
    </location>
</feature>
<reference evidence="2 3" key="1">
    <citation type="submission" date="2021-08" db="EMBL/GenBank/DDBJ databases">
        <title>Draft Genome Sequence of Phanerochaete sordida strain YK-624.</title>
        <authorList>
            <person name="Mori T."/>
            <person name="Dohra H."/>
            <person name="Suzuki T."/>
            <person name="Kawagishi H."/>
            <person name="Hirai H."/>
        </authorList>
    </citation>
    <scope>NUCLEOTIDE SEQUENCE [LARGE SCALE GENOMIC DNA]</scope>
    <source>
        <strain evidence="2 3">YK-624</strain>
    </source>
</reference>
<protein>
    <submittedName>
        <fullName evidence="2">Uncharacterized protein</fullName>
    </submittedName>
</protein>
<evidence type="ECO:0000313" key="2">
    <source>
        <dbReference type="EMBL" id="GJE88593.1"/>
    </source>
</evidence>
<keyword evidence="3" id="KW-1185">Reference proteome</keyword>
<evidence type="ECO:0000313" key="3">
    <source>
        <dbReference type="Proteomes" id="UP000703269"/>
    </source>
</evidence>
<dbReference type="Proteomes" id="UP000703269">
    <property type="component" value="Unassembled WGS sequence"/>
</dbReference>